<dbReference type="InterPro" id="IPR037185">
    <property type="entry name" value="EmrE-like"/>
</dbReference>
<comment type="subcellular location">
    <subcellularLocation>
        <location evidence="1">Membrane</location>
        <topology evidence="1">Multi-pass membrane protein</topology>
    </subcellularLocation>
</comment>
<evidence type="ECO:0000313" key="8">
    <source>
        <dbReference type="EMBL" id="KKP92547.1"/>
    </source>
</evidence>
<evidence type="ECO:0000259" key="7">
    <source>
        <dbReference type="Pfam" id="PF00892"/>
    </source>
</evidence>
<reference evidence="8 9" key="1">
    <citation type="journal article" date="2015" name="Nature">
        <title>rRNA introns, odd ribosomes, and small enigmatic genomes across a large radiation of phyla.</title>
        <authorList>
            <person name="Brown C.T."/>
            <person name="Hug L.A."/>
            <person name="Thomas B.C."/>
            <person name="Sharon I."/>
            <person name="Castelle C.J."/>
            <person name="Singh A."/>
            <person name="Wilkins M.J."/>
            <person name="Williams K.H."/>
            <person name="Banfield J.F."/>
        </authorList>
    </citation>
    <scope>NUCLEOTIDE SEQUENCE [LARGE SCALE GENOMIC DNA]</scope>
</reference>
<evidence type="ECO:0000256" key="6">
    <source>
        <dbReference type="SAM" id="Phobius"/>
    </source>
</evidence>
<proteinExistence type="inferred from homology"/>
<evidence type="ECO:0000256" key="1">
    <source>
        <dbReference type="ARBA" id="ARBA00004141"/>
    </source>
</evidence>
<name>A0A0G0GLR0_9BACT</name>
<protein>
    <recommendedName>
        <fullName evidence="7">EamA domain-containing protein</fullName>
    </recommendedName>
</protein>
<keyword evidence="4 6" id="KW-1133">Transmembrane helix</keyword>
<dbReference type="SUPFAM" id="SSF103481">
    <property type="entry name" value="Multidrug resistance efflux transporter EmrE"/>
    <property type="match status" value="2"/>
</dbReference>
<evidence type="ECO:0000256" key="2">
    <source>
        <dbReference type="ARBA" id="ARBA00007362"/>
    </source>
</evidence>
<evidence type="ECO:0000256" key="3">
    <source>
        <dbReference type="ARBA" id="ARBA00022692"/>
    </source>
</evidence>
<feature type="transmembrane region" description="Helical" evidence="6">
    <location>
        <begin position="178"/>
        <end position="199"/>
    </location>
</feature>
<feature type="transmembrane region" description="Helical" evidence="6">
    <location>
        <begin position="267"/>
        <end position="284"/>
    </location>
</feature>
<accession>A0A0G0GLR0</accession>
<feature type="transmembrane region" description="Helical" evidence="6">
    <location>
        <begin position="211"/>
        <end position="229"/>
    </location>
</feature>
<keyword evidence="5 6" id="KW-0472">Membrane</keyword>
<organism evidence="8 9">
    <name type="scientific">candidate division WS6 bacterium GW2011_GWC1_36_11</name>
    <dbReference type="NCBI Taxonomy" id="1619090"/>
    <lineage>
        <taxon>Bacteria</taxon>
        <taxon>Candidatus Dojkabacteria</taxon>
    </lineage>
</organism>
<feature type="transmembrane region" description="Helical" evidence="6">
    <location>
        <begin position="235"/>
        <end position="260"/>
    </location>
</feature>
<evidence type="ECO:0000256" key="5">
    <source>
        <dbReference type="ARBA" id="ARBA00023136"/>
    </source>
</evidence>
<feature type="transmembrane region" description="Helical" evidence="6">
    <location>
        <begin position="108"/>
        <end position="137"/>
    </location>
</feature>
<comment type="caution">
    <text evidence="8">The sequence shown here is derived from an EMBL/GenBank/DDBJ whole genome shotgun (WGS) entry which is preliminary data.</text>
</comment>
<feature type="transmembrane region" description="Helical" evidence="6">
    <location>
        <begin position="69"/>
        <end position="88"/>
    </location>
</feature>
<gene>
    <name evidence="8" type="ORF">UR96_C0010G0015</name>
</gene>
<comment type="similarity">
    <text evidence="2">Belongs to the EamA transporter family.</text>
</comment>
<dbReference type="PANTHER" id="PTHR32322">
    <property type="entry name" value="INNER MEMBRANE TRANSPORTER"/>
    <property type="match status" value="1"/>
</dbReference>
<evidence type="ECO:0000313" key="9">
    <source>
        <dbReference type="Proteomes" id="UP000034140"/>
    </source>
</evidence>
<dbReference type="InterPro" id="IPR000620">
    <property type="entry name" value="EamA_dom"/>
</dbReference>
<dbReference type="Pfam" id="PF00892">
    <property type="entry name" value="EamA"/>
    <property type="match status" value="2"/>
</dbReference>
<feature type="domain" description="EamA" evidence="7">
    <location>
        <begin position="3"/>
        <end position="138"/>
    </location>
</feature>
<dbReference type="EMBL" id="LBRE01000010">
    <property type="protein sequence ID" value="KKP92547.1"/>
    <property type="molecule type" value="Genomic_DNA"/>
</dbReference>
<feature type="transmembrane region" description="Helical" evidence="6">
    <location>
        <begin position="31"/>
        <end position="49"/>
    </location>
</feature>
<dbReference type="PANTHER" id="PTHR32322:SF2">
    <property type="entry name" value="EAMA DOMAIN-CONTAINING PROTEIN"/>
    <property type="match status" value="1"/>
</dbReference>
<dbReference type="GO" id="GO:0016020">
    <property type="term" value="C:membrane"/>
    <property type="evidence" value="ECO:0007669"/>
    <property type="project" value="UniProtKB-SubCell"/>
</dbReference>
<dbReference type="InterPro" id="IPR050638">
    <property type="entry name" value="AA-Vitamin_Transporters"/>
</dbReference>
<keyword evidence="3 6" id="KW-0812">Transmembrane</keyword>
<feature type="transmembrane region" description="Helical" evidence="6">
    <location>
        <begin position="149"/>
        <end position="166"/>
    </location>
</feature>
<evidence type="ECO:0000256" key="4">
    <source>
        <dbReference type="ARBA" id="ARBA00022989"/>
    </source>
</evidence>
<dbReference type="AlphaFoldDB" id="A0A0G0GLR0"/>
<dbReference type="Gene3D" id="1.10.3730.20">
    <property type="match status" value="2"/>
</dbReference>
<feature type="domain" description="EamA" evidence="7">
    <location>
        <begin position="148"/>
        <end position="284"/>
    </location>
</feature>
<dbReference type="Proteomes" id="UP000034140">
    <property type="component" value="Unassembled WGS sequence"/>
</dbReference>
<sequence length="286" mass="31318">MIYLLPLIAGIFYGLSSIVNKKVTTILDNPVLSSLFYNIFSLPFALLLLFEDTRTTGIIFSTNTIDWMFLVVGGILCAFCFWGAFISIRNLPVSEQILLSRFSVLTYTIGGFLILGETVTQLKLIGILLILSGVLVSSARKGKFVFNKWALMQLLASFGFGLNVLIDNHVSINFSSGLYVALNLGITSIFLVVIALCSGALKGIKDVPKRYTLYSAITGIFSLIGYYLVIRCYDLGGLVVVTGALSQLRLVIVILYGYLVLKEKNDLFVKILGIITVVGGLILLKI</sequence>